<dbReference type="SUPFAM" id="SSF50978">
    <property type="entry name" value="WD40 repeat-like"/>
    <property type="match status" value="1"/>
</dbReference>
<dbReference type="InterPro" id="IPR036322">
    <property type="entry name" value="WD40_repeat_dom_sf"/>
</dbReference>
<protein>
    <submittedName>
        <fullName evidence="1">Uncharacterized protein</fullName>
    </submittedName>
</protein>
<dbReference type="PANTHER" id="PTHR13831:SF0">
    <property type="entry name" value="PROTEIN HIRA"/>
    <property type="match status" value="1"/>
</dbReference>
<dbReference type="InterPro" id="IPR015943">
    <property type="entry name" value="WD40/YVTN_repeat-like_dom_sf"/>
</dbReference>
<proteinExistence type="predicted"/>
<dbReference type="GO" id="GO:0031491">
    <property type="term" value="F:nucleosome binding"/>
    <property type="evidence" value="ECO:0007669"/>
    <property type="project" value="TreeGrafter"/>
</dbReference>
<dbReference type="InterPro" id="IPR031120">
    <property type="entry name" value="HIR1-like"/>
</dbReference>
<dbReference type="PANTHER" id="PTHR13831">
    <property type="entry name" value="MEMBER OF THE HIR1 FAMILY OF WD-REPEAT PROTEINS"/>
    <property type="match status" value="1"/>
</dbReference>
<reference evidence="1" key="1">
    <citation type="submission" date="2021-01" db="EMBL/GenBank/DDBJ databases">
        <authorList>
            <person name="Corre E."/>
            <person name="Pelletier E."/>
            <person name="Niang G."/>
            <person name="Scheremetjew M."/>
            <person name="Finn R."/>
            <person name="Kale V."/>
            <person name="Holt S."/>
            <person name="Cochrane G."/>
            <person name="Meng A."/>
            <person name="Brown T."/>
            <person name="Cohen L."/>
        </authorList>
    </citation>
    <scope>NUCLEOTIDE SEQUENCE</scope>
    <source>
        <strain evidence="1">CCMP 769</strain>
    </source>
</reference>
<organism evidence="1">
    <name type="scientific">Rhodosorus marinus</name>
    <dbReference type="NCBI Taxonomy" id="101924"/>
    <lineage>
        <taxon>Eukaryota</taxon>
        <taxon>Rhodophyta</taxon>
        <taxon>Stylonematophyceae</taxon>
        <taxon>Stylonematales</taxon>
        <taxon>Stylonemataceae</taxon>
        <taxon>Rhodosorus</taxon>
    </lineage>
</organism>
<gene>
    <name evidence="1" type="ORF">RMAR00112_LOCUS17670</name>
</gene>
<dbReference type="Gene3D" id="2.130.10.10">
    <property type="entry name" value="YVTN repeat-like/Quinoprotein amine dehydrogenase"/>
    <property type="match status" value="1"/>
</dbReference>
<dbReference type="GO" id="GO:0005634">
    <property type="term" value="C:nucleus"/>
    <property type="evidence" value="ECO:0007669"/>
    <property type="project" value="InterPro"/>
</dbReference>
<evidence type="ECO:0000313" key="1">
    <source>
        <dbReference type="EMBL" id="CAE0049671.1"/>
    </source>
</evidence>
<dbReference type="GO" id="GO:0006338">
    <property type="term" value="P:chromatin remodeling"/>
    <property type="evidence" value="ECO:0007669"/>
    <property type="project" value="TreeGrafter"/>
</dbReference>
<dbReference type="GO" id="GO:0000785">
    <property type="term" value="C:chromatin"/>
    <property type="evidence" value="ECO:0007669"/>
    <property type="project" value="TreeGrafter"/>
</dbReference>
<sequence length="104" mass="11470">MFFFRPSWLQHGAEGSGSQPVFSVDIQAVGGRLASAGQDCKIRIWSCEDLVKAGSLKAASKSSESLPSRTQVLVVCWSSNTRFVHRFLSTRQCTLLAFRDWASS</sequence>
<dbReference type="GO" id="GO:0006351">
    <property type="term" value="P:DNA-templated transcription"/>
    <property type="evidence" value="ECO:0007669"/>
    <property type="project" value="InterPro"/>
</dbReference>
<dbReference type="GO" id="GO:0000417">
    <property type="term" value="C:HIR complex"/>
    <property type="evidence" value="ECO:0007669"/>
    <property type="project" value="TreeGrafter"/>
</dbReference>
<name>A0A7S2ZVC5_9RHOD</name>
<dbReference type="AlphaFoldDB" id="A0A7S2ZVC5"/>
<accession>A0A7S2ZVC5</accession>
<dbReference type="EMBL" id="HBHW01023047">
    <property type="protein sequence ID" value="CAE0049671.1"/>
    <property type="molecule type" value="Transcribed_RNA"/>
</dbReference>